<feature type="transmembrane region" description="Helical" evidence="1">
    <location>
        <begin position="32"/>
        <end position="53"/>
    </location>
</feature>
<feature type="transmembrane region" description="Helical" evidence="1">
    <location>
        <begin position="9"/>
        <end position="26"/>
    </location>
</feature>
<protein>
    <submittedName>
        <fullName evidence="2">Uncharacterized protein</fullName>
    </submittedName>
</protein>
<organism evidence="2 3">
    <name type="scientific">Nocardioides eburneus</name>
    <dbReference type="NCBI Taxonomy" id="3231482"/>
    <lineage>
        <taxon>Bacteria</taxon>
        <taxon>Bacillati</taxon>
        <taxon>Actinomycetota</taxon>
        <taxon>Actinomycetes</taxon>
        <taxon>Propionibacteriales</taxon>
        <taxon>Nocardioidaceae</taxon>
        <taxon>Nocardioides</taxon>
    </lineage>
</organism>
<gene>
    <name evidence="2" type="ORF">AB3X52_16935</name>
</gene>
<dbReference type="Proteomes" id="UP001556631">
    <property type="component" value="Unassembled WGS sequence"/>
</dbReference>
<keyword evidence="1" id="KW-0812">Transmembrane</keyword>
<dbReference type="RefSeq" id="WP_367995273.1">
    <property type="nucleotide sequence ID" value="NZ_JBFPJR010000039.1"/>
</dbReference>
<dbReference type="EMBL" id="JBFPJR010000039">
    <property type="protein sequence ID" value="MEX0429307.1"/>
    <property type="molecule type" value="Genomic_DNA"/>
</dbReference>
<keyword evidence="1" id="KW-0472">Membrane</keyword>
<evidence type="ECO:0000313" key="2">
    <source>
        <dbReference type="EMBL" id="MEX0429307.1"/>
    </source>
</evidence>
<reference evidence="2 3" key="1">
    <citation type="submission" date="2024-07" db="EMBL/GenBank/DDBJ databases">
        <authorList>
            <person name="Lee S."/>
            <person name="Kang M."/>
        </authorList>
    </citation>
    <scope>NUCLEOTIDE SEQUENCE [LARGE SCALE GENOMIC DNA]</scope>
    <source>
        <strain evidence="2 3">DS6</strain>
    </source>
</reference>
<comment type="caution">
    <text evidence="2">The sequence shown here is derived from an EMBL/GenBank/DDBJ whole genome shotgun (WGS) entry which is preliminary data.</text>
</comment>
<evidence type="ECO:0000256" key="1">
    <source>
        <dbReference type="SAM" id="Phobius"/>
    </source>
</evidence>
<keyword evidence="3" id="KW-1185">Reference proteome</keyword>
<proteinExistence type="predicted"/>
<keyword evidence="1" id="KW-1133">Transmembrane helix</keyword>
<accession>A0ABV3T292</accession>
<sequence>MLIRILEGVAWWVTLLAAYVVLISSISLPELVAGAALAALASVVAMVATRGLRPAAPPIGLRWRHLLLLPVAIVRDLGVLVARLGAREAHVGTTEDLRLPEAGEPRAVRAYAVLALSISPAAYVLDVWPGEPADREPGSVRVHRLGAAGGIEGLVGE</sequence>
<evidence type="ECO:0000313" key="3">
    <source>
        <dbReference type="Proteomes" id="UP001556631"/>
    </source>
</evidence>
<name>A0ABV3T292_9ACTN</name>